<dbReference type="RefSeq" id="WP_179818044.1">
    <property type="nucleotide sequence ID" value="NZ_JACCCO010000001.1"/>
</dbReference>
<dbReference type="PANTHER" id="PTHR30244:SF34">
    <property type="entry name" value="DTDP-4-AMINO-4,6-DIDEOXYGALACTOSE TRANSAMINASE"/>
    <property type="match status" value="1"/>
</dbReference>
<evidence type="ECO:0000256" key="2">
    <source>
        <dbReference type="PIRSR" id="PIRSR000390-1"/>
    </source>
</evidence>
<evidence type="ECO:0000256" key="1">
    <source>
        <dbReference type="ARBA" id="ARBA00001933"/>
    </source>
</evidence>
<evidence type="ECO:0000256" key="3">
    <source>
        <dbReference type="PIRSR" id="PIRSR000390-2"/>
    </source>
</evidence>
<feature type="modified residue" description="N6-(pyridoxal phosphate)lysine" evidence="3">
    <location>
        <position position="194"/>
    </location>
</feature>
<dbReference type="EMBL" id="JACCCO010000001">
    <property type="protein sequence ID" value="NYF38264.1"/>
    <property type="molecule type" value="Genomic_DNA"/>
</dbReference>
<keyword evidence="3 4" id="KW-0663">Pyridoxal phosphate</keyword>
<dbReference type="GO" id="GO:0030170">
    <property type="term" value="F:pyridoxal phosphate binding"/>
    <property type="evidence" value="ECO:0007669"/>
    <property type="project" value="TreeGrafter"/>
</dbReference>
<reference evidence="5 6" key="1">
    <citation type="submission" date="2020-07" db="EMBL/GenBank/DDBJ databases">
        <title>Sequencing the genomes of 1000 actinobacteria strains.</title>
        <authorList>
            <person name="Klenk H.-P."/>
        </authorList>
    </citation>
    <scope>NUCLEOTIDE SEQUENCE [LARGE SCALE GENOMIC DNA]</scope>
    <source>
        <strain evidence="5 6">DSM 45763</strain>
    </source>
</reference>
<dbReference type="SUPFAM" id="SSF53383">
    <property type="entry name" value="PLP-dependent transferases"/>
    <property type="match status" value="1"/>
</dbReference>
<name>A0A852UT21_9ACTN</name>
<dbReference type="InterPro" id="IPR015421">
    <property type="entry name" value="PyrdxlP-dep_Trfase_major"/>
</dbReference>
<organism evidence="5 6">
    <name type="scientific">Streptosporangium sandarakinum</name>
    <dbReference type="NCBI Taxonomy" id="1260955"/>
    <lineage>
        <taxon>Bacteria</taxon>
        <taxon>Bacillati</taxon>
        <taxon>Actinomycetota</taxon>
        <taxon>Actinomycetes</taxon>
        <taxon>Streptosporangiales</taxon>
        <taxon>Streptosporangiaceae</taxon>
        <taxon>Streptosporangium</taxon>
    </lineage>
</organism>
<dbReference type="GO" id="GO:0000271">
    <property type="term" value="P:polysaccharide biosynthetic process"/>
    <property type="evidence" value="ECO:0007669"/>
    <property type="project" value="TreeGrafter"/>
</dbReference>
<comment type="cofactor">
    <cofactor evidence="1">
        <name>pyridoxal 5'-phosphate</name>
        <dbReference type="ChEBI" id="CHEBI:597326"/>
    </cofactor>
</comment>
<dbReference type="Proteomes" id="UP000576393">
    <property type="component" value="Unassembled WGS sequence"/>
</dbReference>
<dbReference type="CDD" id="cd00616">
    <property type="entry name" value="AHBA_syn"/>
    <property type="match status" value="1"/>
</dbReference>
<dbReference type="Gene3D" id="3.40.640.10">
    <property type="entry name" value="Type I PLP-dependent aspartate aminotransferase-like (Major domain)"/>
    <property type="match status" value="1"/>
</dbReference>
<dbReference type="PIRSF" id="PIRSF000390">
    <property type="entry name" value="PLP_StrS"/>
    <property type="match status" value="1"/>
</dbReference>
<dbReference type="Gene3D" id="3.90.1150.10">
    <property type="entry name" value="Aspartate Aminotransferase, domain 1"/>
    <property type="match status" value="1"/>
</dbReference>
<evidence type="ECO:0000313" key="6">
    <source>
        <dbReference type="Proteomes" id="UP000576393"/>
    </source>
</evidence>
<comment type="caution">
    <text evidence="5">The sequence shown here is derived from an EMBL/GenBank/DDBJ whole genome shotgun (WGS) entry which is preliminary data.</text>
</comment>
<keyword evidence="6" id="KW-1185">Reference proteome</keyword>
<feature type="active site" description="Proton acceptor" evidence="2">
    <location>
        <position position="194"/>
    </location>
</feature>
<sequence length="376" mass="40585">MIPLFRTAVAPGTAERVTAVVDSGRFGHGPAVEEFERAVGDRVGNPRVAAVNNGTSGLHLALRLAGAYAGAPGVPGGPGEVLSTPFTFEATNWSILANGMRLTWVDVDPATLNIDLDDLAKKITPATRAIMVVHWAGFPVDLVRLARILDDAEAEHGFRPVVVEDCAQAWGATCAGRPLGGHGNLCVFSFHATKHLSCGGGGLLTLPDEESLLRARRLRFFGIDRDADRVNADYDVAEWGYNFYMNEINAAIGLANLETVDERVRLHRLNAAFYDAELAGVAGLELTARPEGLESSFWLYPVKVDDRASFMRKMAGAGVTVSVVCRRNDEHGCVADARTPLPGVDAVHDRVVNIPVGWWLTPEERSHIAETIKSGW</sequence>
<dbReference type="GO" id="GO:0008483">
    <property type="term" value="F:transaminase activity"/>
    <property type="evidence" value="ECO:0007669"/>
    <property type="project" value="TreeGrafter"/>
</dbReference>
<dbReference type="InterPro" id="IPR015424">
    <property type="entry name" value="PyrdxlP-dep_Trfase"/>
</dbReference>
<comment type="similarity">
    <text evidence="4">Belongs to the DegT/DnrJ/EryC1 family.</text>
</comment>
<dbReference type="Pfam" id="PF01041">
    <property type="entry name" value="DegT_DnrJ_EryC1"/>
    <property type="match status" value="1"/>
</dbReference>
<protein>
    <submittedName>
        <fullName evidence="5">dTDP-4-amino-4,6-dideoxygalactose transaminase</fullName>
    </submittedName>
</protein>
<proteinExistence type="inferred from homology"/>
<dbReference type="InterPro" id="IPR015422">
    <property type="entry name" value="PyrdxlP-dep_Trfase_small"/>
</dbReference>
<evidence type="ECO:0000313" key="5">
    <source>
        <dbReference type="EMBL" id="NYF38264.1"/>
    </source>
</evidence>
<dbReference type="InterPro" id="IPR000653">
    <property type="entry name" value="DegT/StrS_aminotransferase"/>
</dbReference>
<dbReference type="AlphaFoldDB" id="A0A852UT21"/>
<dbReference type="PANTHER" id="PTHR30244">
    <property type="entry name" value="TRANSAMINASE"/>
    <property type="match status" value="1"/>
</dbReference>
<gene>
    <name evidence="5" type="ORF">HDA43_000423</name>
</gene>
<accession>A0A852UT21</accession>
<evidence type="ECO:0000256" key="4">
    <source>
        <dbReference type="RuleBase" id="RU004508"/>
    </source>
</evidence>